<dbReference type="SUPFAM" id="SSF53056">
    <property type="entry name" value="beta-carbonic anhydrase, cab"/>
    <property type="match status" value="1"/>
</dbReference>
<name>A0A0S4RY86_CAMHY</name>
<proteinExistence type="inferred from homology"/>
<dbReference type="AlphaFoldDB" id="A0A0S4RY86"/>
<comment type="function">
    <text evidence="8">Reversible hydration of carbon dioxide.</text>
</comment>
<dbReference type="InterPro" id="IPR045066">
    <property type="entry name" value="Beta_CA_cladeB"/>
</dbReference>
<dbReference type="SMART" id="SM00947">
    <property type="entry name" value="Pro_CA"/>
    <property type="match status" value="1"/>
</dbReference>
<evidence type="ECO:0000256" key="7">
    <source>
        <dbReference type="PIRSR" id="PIRSR601765-1"/>
    </source>
</evidence>
<evidence type="ECO:0000256" key="1">
    <source>
        <dbReference type="ARBA" id="ARBA00006217"/>
    </source>
</evidence>
<evidence type="ECO:0000256" key="8">
    <source>
        <dbReference type="RuleBase" id="RU003956"/>
    </source>
</evidence>
<dbReference type="PROSITE" id="PS00705">
    <property type="entry name" value="PROK_CO2_ANHYDRASE_2"/>
    <property type="match status" value="1"/>
</dbReference>
<dbReference type="GO" id="GO:0015976">
    <property type="term" value="P:carbon utilization"/>
    <property type="evidence" value="ECO:0007669"/>
    <property type="project" value="InterPro"/>
</dbReference>
<dbReference type="CDD" id="cd00884">
    <property type="entry name" value="beta_CA_cladeB"/>
    <property type="match status" value="1"/>
</dbReference>
<evidence type="ECO:0000256" key="2">
    <source>
        <dbReference type="ARBA" id="ARBA00012925"/>
    </source>
</evidence>
<dbReference type="PANTHER" id="PTHR11002">
    <property type="entry name" value="CARBONIC ANHYDRASE"/>
    <property type="match status" value="1"/>
</dbReference>
<protein>
    <recommendedName>
        <fullName evidence="2 8">Carbonic anhydrase</fullName>
        <ecNumber evidence="2 8">4.2.1.1</ecNumber>
    </recommendedName>
    <alternativeName>
        <fullName evidence="8">Carbonate dehydratase</fullName>
    </alternativeName>
</protein>
<gene>
    <name evidence="9" type="primary">cynT</name>
    <name evidence="9" type="ORF">ERS686654_00997</name>
</gene>
<dbReference type="InterPro" id="IPR001765">
    <property type="entry name" value="Carbonic_anhydrase"/>
</dbReference>
<evidence type="ECO:0000256" key="4">
    <source>
        <dbReference type="ARBA" id="ARBA00022833"/>
    </source>
</evidence>
<evidence type="ECO:0000256" key="6">
    <source>
        <dbReference type="ARBA" id="ARBA00048348"/>
    </source>
</evidence>
<feature type="binding site" evidence="7">
    <location>
        <position position="105"/>
    </location>
    <ligand>
        <name>Zn(2+)</name>
        <dbReference type="ChEBI" id="CHEBI:29105"/>
    </ligand>
</feature>
<comment type="cofactor">
    <cofactor evidence="7">
        <name>Zn(2+)</name>
        <dbReference type="ChEBI" id="CHEBI:29105"/>
    </cofactor>
    <text evidence="7">Binds 1 zinc ion per subunit.</text>
</comment>
<evidence type="ECO:0000256" key="5">
    <source>
        <dbReference type="ARBA" id="ARBA00023239"/>
    </source>
</evidence>
<dbReference type="Proteomes" id="UP000052237">
    <property type="component" value="Unassembled WGS sequence"/>
</dbReference>
<feature type="binding site" evidence="7">
    <location>
        <position position="108"/>
    </location>
    <ligand>
        <name>Zn(2+)</name>
        <dbReference type="ChEBI" id="CHEBI:29105"/>
    </ligand>
</feature>
<accession>A0A0S4RY86</accession>
<dbReference type="GO" id="GO:0008270">
    <property type="term" value="F:zinc ion binding"/>
    <property type="evidence" value="ECO:0007669"/>
    <property type="project" value="UniProtKB-UniRule"/>
</dbReference>
<feature type="binding site" evidence="7">
    <location>
        <position position="44"/>
    </location>
    <ligand>
        <name>Zn(2+)</name>
        <dbReference type="ChEBI" id="CHEBI:29105"/>
    </ligand>
</feature>
<dbReference type="EC" id="4.2.1.1" evidence="2 8"/>
<keyword evidence="5 8" id="KW-0456">Lyase</keyword>
<evidence type="ECO:0000256" key="3">
    <source>
        <dbReference type="ARBA" id="ARBA00022723"/>
    </source>
</evidence>
<feature type="binding site" evidence="7">
    <location>
        <position position="46"/>
    </location>
    <ligand>
        <name>Zn(2+)</name>
        <dbReference type="ChEBI" id="CHEBI:29105"/>
    </ligand>
</feature>
<dbReference type="Pfam" id="PF00484">
    <property type="entry name" value="Pro_CA"/>
    <property type="match status" value="1"/>
</dbReference>
<evidence type="ECO:0000313" key="9">
    <source>
        <dbReference type="EMBL" id="CUU78713.1"/>
    </source>
</evidence>
<comment type="caution">
    <text evidence="9">The sequence shown here is derived from an EMBL/GenBank/DDBJ whole genome shotgun (WGS) entry which is preliminary data.</text>
</comment>
<dbReference type="Gene3D" id="3.40.1050.10">
    <property type="entry name" value="Carbonic anhydrase"/>
    <property type="match status" value="1"/>
</dbReference>
<evidence type="ECO:0000313" key="10">
    <source>
        <dbReference type="Proteomes" id="UP000052237"/>
    </source>
</evidence>
<dbReference type="InterPro" id="IPR015892">
    <property type="entry name" value="Carbonic_anhydrase_CS"/>
</dbReference>
<sequence length="227" mass="26257">MRKNTLHNIINGAVKFMEEDFLEHKELFERLGNKQSPHTLFIGCSDSRVVPNLITNTLPGELFVVRNIGNIVPHYRISKEFLATTSAIEYAINILKIKNIIICGHSNCGGCASLYEDEKKLNLVPAVKRWLDLISDIKDEVLKYKNLDNAKRAWITERLNVINSLENLKTFPFVKDLIKSGDLKVYGWHYVIETGELYDYCEDSKSFKLLEKSIDYDKIYNEIFTDF</sequence>
<dbReference type="PANTHER" id="PTHR11002:SF76">
    <property type="entry name" value="CARBONIC ANHYDRASE"/>
    <property type="match status" value="1"/>
</dbReference>
<dbReference type="EMBL" id="FAVB01000002">
    <property type="protein sequence ID" value="CUU78713.1"/>
    <property type="molecule type" value="Genomic_DNA"/>
</dbReference>
<organism evidence="9 10">
    <name type="scientific">Campylobacter hyointestinalis subsp. hyointestinalis</name>
    <dbReference type="NCBI Taxonomy" id="91352"/>
    <lineage>
        <taxon>Bacteria</taxon>
        <taxon>Pseudomonadati</taxon>
        <taxon>Campylobacterota</taxon>
        <taxon>Epsilonproteobacteria</taxon>
        <taxon>Campylobacterales</taxon>
        <taxon>Campylobacteraceae</taxon>
        <taxon>Campylobacter</taxon>
    </lineage>
</organism>
<keyword evidence="4 7" id="KW-0862">Zinc</keyword>
<dbReference type="InterPro" id="IPR036874">
    <property type="entry name" value="Carbonic_anhydrase_sf"/>
</dbReference>
<comment type="similarity">
    <text evidence="1 8">Belongs to the beta-class carbonic anhydrase family.</text>
</comment>
<keyword evidence="10" id="KW-1185">Reference proteome</keyword>
<comment type="catalytic activity">
    <reaction evidence="6 8">
        <text>hydrogencarbonate + H(+) = CO2 + H2O</text>
        <dbReference type="Rhea" id="RHEA:10748"/>
        <dbReference type="ChEBI" id="CHEBI:15377"/>
        <dbReference type="ChEBI" id="CHEBI:15378"/>
        <dbReference type="ChEBI" id="CHEBI:16526"/>
        <dbReference type="ChEBI" id="CHEBI:17544"/>
        <dbReference type="EC" id="4.2.1.1"/>
    </reaction>
</comment>
<dbReference type="PROSITE" id="PS00704">
    <property type="entry name" value="PROK_CO2_ANHYDRASE_1"/>
    <property type="match status" value="1"/>
</dbReference>
<dbReference type="GO" id="GO:0004089">
    <property type="term" value="F:carbonate dehydratase activity"/>
    <property type="evidence" value="ECO:0007669"/>
    <property type="project" value="UniProtKB-UniRule"/>
</dbReference>
<reference evidence="9 10" key="1">
    <citation type="submission" date="2015-11" db="EMBL/GenBank/DDBJ databases">
        <authorList>
            <consortium name="Pathogen Informatics"/>
        </authorList>
    </citation>
    <scope>NUCLEOTIDE SEQUENCE [LARGE SCALE GENOMIC DNA]</scope>
    <source>
        <strain evidence="9 10">006A-0059</strain>
    </source>
</reference>
<keyword evidence="3 7" id="KW-0479">Metal-binding</keyword>